<dbReference type="InterPro" id="IPR032710">
    <property type="entry name" value="NTF2-like_dom_sf"/>
</dbReference>
<accession>A0A1B7HTY7</accession>
<dbReference type="AlphaFoldDB" id="A0A1B7HTY7"/>
<dbReference type="SUPFAM" id="SSF54427">
    <property type="entry name" value="NTF2-like"/>
    <property type="match status" value="1"/>
</dbReference>
<sequence>MKVSPDEITVIAQRPAGAVVGYGEWQTLPGQETTLRHSTVIFSNTGSELLWLRLHETAAV</sequence>
<evidence type="ECO:0000313" key="2">
    <source>
        <dbReference type="Proteomes" id="UP000078286"/>
    </source>
</evidence>
<comment type="caution">
    <text evidence="1">The sequence shown here is derived from an EMBL/GenBank/DDBJ whole genome shotgun (WGS) entry which is preliminary data.</text>
</comment>
<proteinExistence type="predicted"/>
<dbReference type="EMBL" id="LXEO01000017">
    <property type="protein sequence ID" value="OAT19052.1"/>
    <property type="molecule type" value="Genomic_DNA"/>
</dbReference>
<dbReference type="PATRIC" id="fig|1354255.3.peg.1941"/>
<protein>
    <submittedName>
        <fullName evidence="1">Uncharacterized protein</fullName>
    </submittedName>
</protein>
<evidence type="ECO:0000313" key="1">
    <source>
        <dbReference type="EMBL" id="OAT19052.1"/>
    </source>
</evidence>
<organism evidence="1 2">
    <name type="scientific">Buttiauxella noackiae ATCC 51607</name>
    <dbReference type="NCBI Taxonomy" id="1354255"/>
    <lineage>
        <taxon>Bacteria</taxon>
        <taxon>Pseudomonadati</taxon>
        <taxon>Pseudomonadota</taxon>
        <taxon>Gammaproteobacteria</taxon>
        <taxon>Enterobacterales</taxon>
        <taxon>Enterobacteriaceae</taxon>
        <taxon>Buttiauxella</taxon>
    </lineage>
</organism>
<dbReference type="RefSeq" id="WP_064554639.1">
    <property type="nucleotide sequence ID" value="NZ_LXEO01000017.1"/>
</dbReference>
<gene>
    <name evidence="1" type="ORF">M979_1882</name>
</gene>
<keyword evidence="2" id="KW-1185">Reference proteome</keyword>
<reference evidence="1 2" key="1">
    <citation type="submission" date="2016-04" db="EMBL/GenBank/DDBJ databases">
        <title>ATOL: Assembling a taxonomically balanced genome-scale reconstruction of the evolutionary history of the Enterobacteriaceae.</title>
        <authorList>
            <person name="Plunkett G.III."/>
            <person name="Neeno-Eckwall E.C."/>
            <person name="Glasner J.D."/>
            <person name="Perna N.T."/>
        </authorList>
    </citation>
    <scope>NUCLEOTIDE SEQUENCE [LARGE SCALE GENOMIC DNA]</scope>
    <source>
        <strain evidence="1 2">ATCC 51607</strain>
    </source>
</reference>
<dbReference type="Gene3D" id="3.10.450.50">
    <property type="match status" value="1"/>
</dbReference>
<dbReference type="Proteomes" id="UP000078286">
    <property type="component" value="Unassembled WGS sequence"/>
</dbReference>
<name>A0A1B7HTY7_9ENTR</name>